<evidence type="ECO:0000313" key="2">
    <source>
        <dbReference type="WBParaSite" id="ES5_v2.g11527.t1"/>
    </source>
</evidence>
<sequence length="518" mass="58938">MNEKGIDDLPQTVLEHIFFLLRPYGSLNSARQVNSRWRRIIDGSVRYMKRRYSSCKDFSWNEITEKLHNRYTSYISERGCHAACYSKSDNVMYMFGGSTSKYSPLSDMWKFNMESLEWQRVDQKGDIPSPRSLCTLLDAGEILILFGGYAKSSMNPINQHVQFFGDFEGPSPRHGHCQITVDDQNVLIIGGAGVIKGAYSDVFLLTFDTHLEKAKWKEIKVNNTEFWPPHFWGIRGCRVDNRVVFLSRPHFVNQDKTFQKRPVLTAASSIASSSSGQSRLSSPDSLQDRRAVAAAFLNAQKIDGLSESAALRRKSQFITSKSLDEQNNEKNVPKFQEFLKVSSPNRPSTPLHNKSLELQRACSIPTIIFGEIPKLIITGEICTPKQSQKNNQMESEKGQNGYQQCNNDDTIQFSKNHREINKSNEFILDLHQRLCVFYLDITNVLSCHEASWHQNAVQSNAPPILLLYSLVEANGEMVVFGGMKDPTEANPFLHVSSLNESDYATNRTYLLKPNYFQL</sequence>
<accession>A0AC34F3G0</accession>
<proteinExistence type="predicted"/>
<name>A0AC34F3G0_9BILA</name>
<organism evidence="1 2">
    <name type="scientific">Panagrolaimus sp. ES5</name>
    <dbReference type="NCBI Taxonomy" id="591445"/>
    <lineage>
        <taxon>Eukaryota</taxon>
        <taxon>Metazoa</taxon>
        <taxon>Ecdysozoa</taxon>
        <taxon>Nematoda</taxon>
        <taxon>Chromadorea</taxon>
        <taxon>Rhabditida</taxon>
        <taxon>Tylenchina</taxon>
        <taxon>Panagrolaimomorpha</taxon>
        <taxon>Panagrolaimoidea</taxon>
        <taxon>Panagrolaimidae</taxon>
        <taxon>Panagrolaimus</taxon>
    </lineage>
</organism>
<dbReference type="Proteomes" id="UP000887579">
    <property type="component" value="Unplaced"/>
</dbReference>
<dbReference type="WBParaSite" id="ES5_v2.g11527.t1">
    <property type="protein sequence ID" value="ES5_v2.g11527.t1"/>
    <property type="gene ID" value="ES5_v2.g11527"/>
</dbReference>
<evidence type="ECO:0000313" key="1">
    <source>
        <dbReference type="Proteomes" id="UP000887579"/>
    </source>
</evidence>
<protein>
    <submittedName>
        <fullName evidence="2">F-box domain-containing protein</fullName>
    </submittedName>
</protein>
<reference evidence="2" key="1">
    <citation type="submission" date="2022-11" db="UniProtKB">
        <authorList>
            <consortium name="WormBaseParasite"/>
        </authorList>
    </citation>
    <scope>IDENTIFICATION</scope>
</reference>